<evidence type="ECO:0000313" key="3">
    <source>
        <dbReference type="Proteomes" id="UP001519460"/>
    </source>
</evidence>
<dbReference type="AlphaFoldDB" id="A0ABD0KES6"/>
<feature type="compositionally biased region" description="Polar residues" evidence="1">
    <location>
        <begin position="146"/>
        <end position="172"/>
    </location>
</feature>
<keyword evidence="3" id="KW-1185">Reference proteome</keyword>
<organism evidence="2 3">
    <name type="scientific">Batillaria attramentaria</name>
    <dbReference type="NCBI Taxonomy" id="370345"/>
    <lineage>
        <taxon>Eukaryota</taxon>
        <taxon>Metazoa</taxon>
        <taxon>Spiralia</taxon>
        <taxon>Lophotrochozoa</taxon>
        <taxon>Mollusca</taxon>
        <taxon>Gastropoda</taxon>
        <taxon>Caenogastropoda</taxon>
        <taxon>Sorbeoconcha</taxon>
        <taxon>Cerithioidea</taxon>
        <taxon>Batillariidae</taxon>
        <taxon>Batillaria</taxon>
    </lineage>
</organism>
<dbReference type="EMBL" id="JACVVK020000194">
    <property type="protein sequence ID" value="KAK7485465.1"/>
    <property type="molecule type" value="Genomic_DNA"/>
</dbReference>
<proteinExistence type="predicted"/>
<feature type="region of interest" description="Disordered" evidence="1">
    <location>
        <begin position="138"/>
        <end position="172"/>
    </location>
</feature>
<evidence type="ECO:0000256" key="1">
    <source>
        <dbReference type="SAM" id="MobiDB-lite"/>
    </source>
</evidence>
<gene>
    <name evidence="2" type="ORF">BaRGS_00023275</name>
</gene>
<reference evidence="2 3" key="1">
    <citation type="journal article" date="2023" name="Sci. Data">
        <title>Genome assembly of the Korean intertidal mud-creeper Batillaria attramentaria.</title>
        <authorList>
            <person name="Patra A.K."/>
            <person name="Ho P.T."/>
            <person name="Jun S."/>
            <person name="Lee S.J."/>
            <person name="Kim Y."/>
            <person name="Won Y.J."/>
        </authorList>
    </citation>
    <scope>NUCLEOTIDE SEQUENCE [LARGE SCALE GENOMIC DNA]</scope>
    <source>
        <strain evidence="2">Wonlab-2016</strain>
    </source>
</reference>
<feature type="non-terminal residue" evidence="2">
    <location>
        <position position="172"/>
    </location>
</feature>
<sequence length="172" mass="19090">MGMWTVANVRILKVLMKSKDFDVSAYLKYTEMVGELACRFRWASVILFDEEYRQLRAFHGEQRRRTSVLSSLTGRLRQQQLRAGVSVATTKGKVRRLGSSTSRLLAGRSASSGTGEAPAHSALGARLNTRAQRAGKITRPEITRRVTVQATNRQPLQAASNSMQRPGNSALR</sequence>
<name>A0ABD0KES6_9CAEN</name>
<protein>
    <submittedName>
        <fullName evidence="2">Uncharacterized protein</fullName>
    </submittedName>
</protein>
<evidence type="ECO:0000313" key="2">
    <source>
        <dbReference type="EMBL" id="KAK7485465.1"/>
    </source>
</evidence>
<comment type="caution">
    <text evidence="2">The sequence shown here is derived from an EMBL/GenBank/DDBJ whole genome shotgun (WGS) entry which is preliminary data.</text>
</comment>
<dbReference type="Proteomes" id="UP001519460">
    <property type="component" value="Unassembled WGS sequence"/>
</dbReference>
<accession>A0ABD0KES6</accession>